<evidence type="ECO:0000313" key="2">
    <source>
        <dbReference type="Proteomes" id="UP000203938"/>
    </source>
</evidence>
<dbReference type="Proteomes" id="UP000203938">
    <property type="component" value="Segment"/>
</dbReference>
<dbReference type="RefSeq" id="YP_009302816.1">
    <property type="nucleotide sequence ID" value="NC_031247.1"/>
</dbReference>
<keyword evidence="2" id="KW-1185">Reference proteome</keyword>
<protein>
    <submittedName>
        <fullName evidence="1">Uncharacterized protein</fullName>
    </submittedName>
</protein>
<accession>A0A142KC61</accession>
<gene>
    <name evidence="1" type="primary">59</name>
    <name evidence="1" type="ORF">SEA_BETTERKATZ_59</name>
</gene>
<sequence>MTEQPTTTYARIVANLRRSEWPVTVQDDGETKYVGAELGSQTAVVDSGIVAAQVIDDAGQPTGRFKMLIDLDVDAVLIPSSHKGRHHLLIDHEVTKEQHDRVLSVLAEVGAVEPGYAKASSDRNEGARLRTPWKLKDDGAVSAERRTWGEEFRDALVFMALRAADLLRAGELRAAGGDR</sequence>
<dbReference type="EMBL" id="KU963261">
    <property type="protein sequence ID" value="AMS03694.1"/>
    <property type="molecule type" value="Genomic_DNA"/>
</dbReference>
<proteinExistence type="predicted"/>
<dbReference type="GeneID" id="29125624"/>
<dbReference type="KEGG" id="vg:29125624"/>
<name>A0A142KC61_9CAUD</name>
<evidence type="ECO:0000313" key="1">
    <source>
        <dbReference type="EMBL" id="AMS03694.1"/>
    </source>
</evidence>
<organism evidence="1 2">
    <name type="scientific">Gordonia phage BetterKatz</name>
    <dbReference type="NCBI Taxonomy" id="1821551"/>
    <lineage>
        <taxon>Viruses</taxon>
        <taxon>Duplodnaviria</taxon>
        <taxon>Heunggongvirae</taxon>
        <taxon>Uroviricota</taxon>
        <taxon>Caudoviricetes</taxon>
        <taxon>Betterkatzvirus</taxon>
        <taxon>Betterkatzvirus betterkatz</taxon>
    </lineage>
</organism>
<reference evidence="2" key="1">
    <citation type="submission" date="2016-03" db="EMBL/GenBank/DDBJ databases">
        <authorList>
            <person name="Berryman E.N."/>
            <person name="Forrest K.M."/>
            <person name="McHale L."/>
            <person name="Wertz A.T."/>
            <person name="Zhuang Z."/>
            <person name="Kasturiarachi N.S."/>
            <person name="Pressimone C.A."/>
            <person name="Schiebel J.G."/>
            <person name="Furbee E.C."/>
            <person name="Grubb S.R."/>
            <person name="Warner M.H."/>
            <person name="Montgomery M.T."/>
            <person name="Garlena R.A."/>
            <person name="Russell D.A."/>
            <person name="Pope W.H."/>
            <person name="Jacobs-Sera D."/>
            <person name="Hendrix R.W."/>
            <person name="Hatfull G.F."/>
        </authorList>
    </citation>
    <scope>NUCLEOTIDE SEQUENCE [LARGE SCALE GENOMIC DNA]</scope>
</reference>